<feature type="transmembrane region" description="Helical" evidence="9">
    <location>
        <begin position="94"/>
        <end position="113"/>
    </location>
</feature>
<comment type="similarity">
    <text evidence="1 9 10">Belongs to the peptidase A8 family.</text>
</comment>
<dbReference type="HAMAP" id="MF_00161">
    <property type="entry name" value="LspA"/>
    <property type="match status" value="1"/>
</dbReference>
<keyword evidence="4 9" id="KW-0812">Transmembrane</keyword>
<name>A0A9D1P1B4_9FIRM</name>
<dbReference type="GO" id="GO:0004190">
    <property type="term" value="F:aspartic-type endopeptidase activity"/>
    <property type="evidence" value="ECO:0007669"/>
    <property type="project" value="UniProtKB-UniRule"/>
</dbReference>
<comment type="function">
    <text evidence="9">This protein specifically catalyzes the removal of signal peptides from prolipoproteins.</text>
</comment>
<feature type="active site" evidence="9">
    <location>
        <position position="123"/>
    </location>
</feature>
<dbReference type="AlphaFoldDB" id="A0A9D1P1B4"/>
<dbReference type="PRINTS" id="PR00781">
    <property type="entry name" value="LIPOSIGPTASE"/>
</dbReference>
<feature type="active site" evidence="9">
    <location>
        <position position="139"/>
    </location>
</feature>
<accession>A0A9D1P1B4</accession>
<proteinExistence type="inferred from homology"/>
<evidence type="ECO:0000256" key="8">
    <source>
        <dbReference type="ARBA" id="ARBA00023136"/>
    </source>
</evidence>
<comment type="pathway">
    <text evidence="9">Protein modification; lipoprotein biosynthesis (signal peptide cleavage).</text>
</comment>
<sequence>MKKKKNARFALIAVLSLAVLIFFDQFTKHLAAASLKGRPSVVLIPGVLELQYLENRGAAFGSLQGMQTVFWVLTTLFLAAAVLFFIRMPKTKRYIPLASCCTVLVAGAAGNFIDRIVNQYVIDFIYFSVIDFPIFNVADIYITLSFIGILLLIFFYYEDGDFQFLKRKKSDRA</sequence>
<comment type="catalytic activity">
    <reaction evidence="9">
        <text>Release of signal peptides from bacterial membrane prolipoproteins. Hydrolyzes -Xaa-Yaa-Zaa-|-(S,diacylglyceryl)Cys-, in which Xaa is hydrophobic (preferably Leu), and Yaa (Ala or Ser) and Zaa (Gly or Ala) have small, neutral side chains.</text>
        <dbReference type="EC" id="3.4.23.36"/>
    </reaction>
</comment>
<keyword evidence="3 9" id="KW-0645">Protease</keyword>
<dbReference type="InterPro" id="IPR001872">
    <property type="entry name" value="Peptidase_A8"/>
</dbReference>
<reference evidence="11" key="1">
    <citation type="submission" date="2020-10" db="EMBL/GenBank/DDBJ databases">
        <authorList>
            <person name="Gilroy R."/>
        </authorList>
    </citation>
    <scope>NUCLEOTIDE SEQUENCE</scope>
    <source>
        <strain evidence="11">CHK188-20938</strain>
    </source>
</reference>
<evidence type="ECO:0000256" key="2">
    <source>
        <dbReference type="ARBA" id="ARBA00022475"/>
    </source>
</evidence>
<keyword evidence="2 9" id="KW-1003">Cell membrane</keyword>
<protein>
    <recommendedName>
        <fullName evidence="9">Lipoprotein signal peptidase</fullName>
        <ecNumber evidence="9">3.4.23.36</ecNumber>
    </recommendedName>
    <alternativeName>
        <fullName evidence="9">Prolipoprotein signal peptidase</fullName>
    </alternativeName>
    <alternativeName>
        <fullName evidence="9">Signal peptidase II</fullName>
        <shortName evidence="9">SPase II</shortName>
    </alternativeName>
</protein>
<dbReference type="Proteomes" id="UP000824169">
    <property type="component" value="Unassembled WGS sequence"/>
</dbReference>
<evidence type="ECO:0000256" key="1">
    <source>
        <dbReference type="ARBA" id="ARBA00006139"/>
    </source>
</evidence>
<reference evidence="11" key="2">
    <citation type="journal article" date="2021" name="PeerJ">
        <title>Extensive microbial diversity within the chicken gut microbiome revealed by metagenomics and culture.</title>
        <authorList>
            <person name="Gilroy R."/>
            <person name="Ravi A."/>
            <person name="Getino M."/>
            <person name="Pursley I."/>
            <person name="Horton D.L."/>
            <person name="Alikhan N.F."/>
            <person name="Baker D."/>
            <person name="Gharbi K."/>
            <person name="Hall N."/>
            <person name="Watson M."/>
            <person name="Adriaenssens E.M."/>
            <person name="Foster-Nyarko E."/>
            <person name="Jarju S."/>
            <person name="Secka A."/>
            <person name="Antonio M."/>
            <person name="Oren A."/>
            <person name="Chaudhuri R.R."/>
            <person name="La Ragione R."/>
            <person name="Hildebrand F."/>
            <person name="Pallen M.J."/>
        </authorList>
    </citation>
    <scope>NUCLEOTIDE SEQUENCE</scope>
    <source>
        <strain evidence="11">CHK188-20938</strain>
    </source>
</reference>
<comment type="caution">
    <text evidence="11">The sequence shown here is derived from an EMBL/GenBank/DDBJ whole genome shotgun (WGS) entry which is preliminary data.</text>
</comment>
<keyword evidence="7 9" id="KW-1133">Transmembrane helix</keyword>
<comment type="caution">
    <text evidence="9">Lacks conserved residue(s) required for the propagation of feature annotation.</text>
</comment>
<feature type="transmembrane region" description="Helical" evidence="9">
    <location>
        <begin position="69"/>
        <end position="87"/>
    </location>
</feature>
<evidence type="ECO:0000313" key="12">
    <source>
        <dbReference type="Proteomes" id="UP000824169"/>
    </source>
</evidence>
<gene>
    <name evidence="9 11" type="primary">lspA</name>
    <name evidence="11" type="ORF">IAB71_00230</name>
</gene>
<dbReference type="PANTHER" id="PTHR33695">
    <property type="entry name" value="LIPOPROTEIN SIGNAL PEPTIDASE"/>
    <property type="match status" value="1"/>
</dbReference>
<feature type="transmembrane region" description="Helical" evidence="9">
    <location>
        <begin position="133"/>
        <end position="157"/>
    </location>
</feature>
<evidence type="ECO:0000256" key="10">
    <source>
        <dbReference type="RuleBase" id="RU004181"/>
    </source>
</evidence>
<keyword evidence="6 9" id="KW-0378">Hydrolase</keyword>
<dbReference type="Pfam" id="PF01252">
    <property type="entry name" value="Peptidase_A8"/>
    <property type="match status" value="1"/>
</dbReference>
<evidence type="ECO:0000256" key="6">
    <source>
        <dbReference type="ARBA" id="ARBA00022801"/>
    </source>
</evidence>
<evidence type="ECO:0000256" key="3">
    <source>
        <dbReference type="ARBA" id="ARBA00022670"/>
    </source>
</evidence>
<evidence type="ECO:0000313" key="11">
    <source>
        <dbReference type="EMBL" id="HIV24212.1"/>
    </source>
</evidence>
<dbReference type="GO" id="GO:0005886">
    <property type="term" value="C:plasma membrane"/>
    <property type="evidence" value="ECO:0007669"/>
    <property type="project" value="UniProtKB-SubCell"/>
</dbReference>
<dbReference type="PANTHER" id="PTHR33695:SF1">
    <property type="entry name" value="LIPOPROTEIN SIGNAL PEPTIDASE"/>
    <property type="match status" value="1"/>
</dbReference>
<keyword evidence="5 9" id="KW-0064">Aspartyl protease</keyword>
<comment type="subcellular location">
    <subcellularLocation>
        <location evidence="9">Cell membrane</location>
        <topology evidence="9">Multi-pass membrane protein</topology>
    </subcellularLocation>
</comment>
<evidence type="ECO:0000256" key="5">
    <source>
        <dbReference type="ARBA" id="ARBA00022750"/>
    </source>
</evidence>
<dbReference type="EMBL" id="DVOO01000002">
    <property type="protein sequence ID" value="HIV24212.1"/>
    <property type="molecule type" value="Genomic_DNA"/>
</dbReference>
<dbReference type="NCBIfam" id="TIGR00077">
    <property type="entry name" value="lspA"/>
    <property type="match status" value="1"/>
</dbReference>
<evidence type="ECO:0000256" key="4">
    <source>
        <dbReference type="ARBA" id="ARBA00022692"/>
    </source>
</evidence>
<organism evidence="11 12">
    <name type="scientific">Candidatus Scatomonas pullistercoris</name>
    <dbReference type="NCBI Taxonomy" id="2840920"/>
    <lineage>
        <taxon>Bacteria</taxon>
        <taxon>Bacillati</taxon>
        <taxon>Bacillota</taxon>
        <taxon>Clostridia</taxon>
        <taxon>Lachnospirales</taxon>
        <taxon>Lachnospiraceae</taxon>
        <taxon>Lachnospiraceae incertae sedis</taxon>
        <taxon>Candidatus Scatomonas</taxon>
    </lineage>
</organism>
<evidence type="ECO:0000256" key="7">
    <source>
        <dbReference type="ARBA" id="ARBA00022989"/>
    </source>
</evidence>
<dbReference type="EC" id="3.4.23.36" evidence="9"/>
<keyword evidence="8 9" id="KW-0472">Membrane</keyword>
<evidence type="ECO:0000256" key="9">
    <source>
        <dbReference type="HAMAP-Rule" id="MF_00161"/>
    </source>
</evidence>
<dbReference type="GO" id="GO:0006508">
    <property type="term" value="P:proteolysis"/>
    <property type="evidence" value="ECO:0007669"/>
    <property type="project" value="UniProtKB-KW"/>
</dbReference>